<evidence type="ECO:0000256" key="1">
    <source>
        <dbReference type="SAM" id="MobiDB-lite"/>
    </source>
</evidence>
<dbReference type="AlphaFoldDB" id="A0A0C3CQG7"/>
<feature type="compositionally biased region" description="Basic and acidic residues" evidence="1">
    <location>
        <begin position="215"/>
        <end position="224"/>
    </location>
</feature>
<sequence>MGSFCTYQGIVGIHTSEPYIYSDKRRYWKHDAVVPVVQTDVPVDVLTFGGEAAAMEGSIYYVTARTILQPNPKSEEGEFRLQLYANTPLQPLPPNARAVCALTISGKVSQGSAELEKHRGFNIDVSQFGAAPHQSIRLRCYFPSTHPRLTRTPLPSAGRHVIVQGCIQRIDGDRCIVSVNDIKFGASESIFTVDTHPPTKLSHFDWSTKGKGKRARYDSNDDKSSLIASSSQTIT</sequence>
<keyword evidence="3" id="KW-1185">Reference proteome</keyword>
<evidence type="ECO:0000313" key="2">
    <source>
        <dbReference type="EMBL" id="KIM50840.1"/>
    </source>
</evidence>
<feature type="compositionally biased region" description="Polar residues" evidence="1">
    <location>
        <begin position="226"/>
        <end position="235"/>
    </location>
</feature>
<dbReference type="HOGENOM" id="CLU_1180814_0_0_1"/>
<dbReference type="OrthoDB" id="2680056at2759"/>
<dbReference type="Proteomes" id="UP000053989">
    <property type="component" value="Unassembled WGS sequence"/>
</dbReference>
<gene>
    <name evidence="2" type="ORF">SCLCIDRAFT_33946</name>
</gene>
<feature type="region of interest" description="Disordered" evidence="1">
    <location>
        <begin position="204"/>
        <end position="235"/>
    </location>
</feature>
<organism evidence="2 3">
    <name type="scientific">Scleroderma citrinum Foug A</name>
    <dbReference type="NCBI Taxonomy" id="1036808"/>
    <lineage>
        <taxon>Eukaryota</taxon>
        <taxon>Fungi</taxon>
        <taxon>Dikarya</taxon>
        <taxon>Basidiomycota</taxon>
        <taxon>Agaricomycotina</taxon>
        <taxon>Agaricomycetes</taxon>
        <taxon>Agaricomycetidae</taxon>
        <taxon>Boletales</taxon>
        <taxon>Sclerodermatineae</taxon>
        <taxon>Sclerodermataceae</taxon>
        <taxon>Scleroderma</taxon>
    </lineage>
</organism>
<name>A0A0C3CQG7_9AGAM</name>
<proteinExistence type="predicted"/>
<reference evidence="3" key="2">
    <citation type="submission" date="2015-01" db="EMBL/GenBank/DDBJ databases">
        <title>Evolutionary Origins and Diversification of the Mycorrhizal Mutualists.</title>
        <authorList>
            <consortium name="DOE Joint Genome Institute"/>
            <consortium name="Mycorrhizal Genomics Consortium"/>
            <person name="Kohler A."/>
            <person name="Kuo A."/>
            <person name="Nagy L.G."/>
            <person name="Floudas D."/>
            <person name="Copeland A."/>
            <person name="Barry K.W."/>
            <person name="Cichocki N."/>
            <person name="Veneault-Fourrey C."/>
            <person name="LaButti K."/>
            <person name="Lindquist E.A."/>
            <person name="Lipzen A."/>
            <person name="Lundell T."/>
            <person name="Morin E."/>
            <person name="Murat C."/>
            <person name="Riley R."/>
            <person name="Ohm R."/>
            <person name="Sun H."/>
            <person name="Tunlid A."/>
            <person name="Henrissat B."/>
            <person name="Grigoriev I.V."/>
            <person name="Hibbett D.S."/>
            <person name="Martin F."/>
        </authorList>
    </citation>
    <scope>NUCLEOTIDE SEQUENCE [LARGE SCALE GENOMIC DNA]</scope>
    <source>
        <strain evidence="3">Foug A</strain>
    </source>
</reference>
<protein>
    <submittedName>
        <fullName evidence="2">Uncharacterized protein</fullName>
    </submittedName>
</protein>
<evidence type="ECO:0000313" key="3">
    <source>
        <dbReference type="Proteomes" id="UP000053989"/>
    </source>
</evidence>
<dbReference type="InParanoid" id="A0A0C3CQG7"/>
<reference evidence="2 3" key="1">
    <citation type="submission" date="2014-04" db="EMBL/GenBank/DDBJ databases">
        <authorList>
            <consortium name="DOE Joint Genome Institute"/>
            <person name="Kuo A."/>
            <person name="Kohler A."/>
            <person name="Nagy L.G."/>
            <person name="Floudas D."/>
            <person name="Copeland A."/>
            <person name="Barry K.W."/>
            <person name="Cichocki N."/>
            <person name="Veneault-Fourrey C."/>
            <person name="LaButti K."/>
            <person name="Lindquist E.A."/>
            <person name="Lipzen A."/>
            <person name="Lundell T."/>
            <person name="Morin E."/>
            <person name="Murat C."/>
            <person name="Sun H."/>
            <person name="Tunlid A."/>
            <person name="Henrissat B."/>
            <person name="Grigoriev I.V."/>
            <person name="Hibbett D.S."/>
            <person name="Martin F."/>
            <person name="Nordberg H.P."/>
            <person name="Cantor M.N."/>
            <person name="Hua S.X."/>
        </authorList>
    </citation>
    <scope>NUCLEOTIDE SEQUENCE [LARGE SCALE GENOMIC DNA]</scope>
    <source>
        <strain evidence="2 3">Foug A</strain>
    </source>
</reference>
<dbReference type="EMBL" id="KN822320">
    <property type="protein sequence ID" value="KIM50840.1"/>
    <property type="molecule type" value="Genomic_DNA"/>
</dbReference>
<accession>A0A0C3CQG7</accession>